<reference evidence="4 5" key="1">
    <citation type="submission" date="2017-09" db="EMBL/GenBank/DDBJ databases">
        <title>Sphingomonas adhaesiva DSM 7418, whole genome shotgun sequence.</title>
        <authorList>
            <person name="Feng G."/>
            <person name="Zhu H."/>
        </authorList>
    </citation>
    <scope>NUCLEOTIDE SEQUENCE [LARGE SCALE GENOMIC DNA]</scope>
    <source>
        <strain evidence="4 5">DSM 7418</strain>
    </source>
</reference>
<dbReference type="SUPFAM" id="SSF47384">
    <property type="entry name" value="Homodimeric domain of signal transducing histidine kinase"/>
    <property type="match status" value="1"/>
</dbReference>
<accession>A0A2A4IDA5</accession>
<comment type="caution">
    <text evidence="4">The sequence shown here is derived from an EMBL/GenBank/DDBJ whole genome shotgun (WGS) entry which is preliminary data.</text>
</comment>
<dbReference type="Proteomes" id="UP000218323">
    <property type="component" value="Unassembled WGS sequence"/>
</dbReference>
<evidence type="ECO:0000313" key="4">
    <source>
        <dbReference type="EMBL" id="PCG15792.1"/>
    </source>
</evidence>
<name>A0A2A4IDA5_9SPHN</name>
<protein>
    <recommendedName>
        <fullName evidence="2">histidine kinase</fullName>
        <ecNumber evidence="2">2.7.13.3</ecNumber>
    </recommendedName>
</protein>
<evidence type="ECO:0000256" key="2">
    <source>
        <dbReference type="ARBA" id="ARBA00012438"/>
    </source>
</evidence>
<dbReference type="RefSeq" id="WP_096640392.1">
    <property type="nucleotide sequence ID" value="NZ_JBHIWA010000009.1"/>
</dbReference>
<sequence>MRFDDSLKTVLAADVSTAFGARAAFRQLVDLIGRGRAPADAELLDRLRTLRDSVSLDVRMACARGLALADPPAALVALFAQDAPEVVSATLLAARLEPEDWEALLPRIGPLGRSVLRRRRDLPPSVMRALDVFGATDFVLGHDGPAIPAAVEEPAADPAPVVTDDPLAAVAAAMPSARDVAAAPPERFEIADLVHRIEAFQRDRPAPMPAPMPATSVAPPRTTPAPSVGVRAFRFETDAAGTIRWIDSAPRGAIIGLSLSHDSAGGQALSVDGVAAGAFRKRACFTDARLAVPGESALGGDWRISAVPVFDQATGSFIGFRGRARRPRAEETAAPPRMPSPAPAARPGAGAEGLRRLVHELRTPTNAIAGFSELIEQELLGPVAPAYRDRAATIRRHVAGLIGAIEDLDLAARIEGAALDLRTDTVDVSPLLSRVAHDLAPLAGLRGGGLALPAAAAGAWSVDSHAAERLVSRLFATLLGHVAPGEMLDVSVAAQGDRLALSVARPAALADREEAALLALDDEDAGEEEGAPLLGAGFALRLARNLAAELGGRLTFGADRLTLELPAALNGDMEQASTFAP</sequence>
<comment type="catalytic activity">
    <reaction evidence="1">
        <text>ATP + protein L-histidine = ADP + protein N-phospho-L-histidine.</text>
        <dbReference type="EC" id="2.7.13.3"/>
    </reaction>
</comment>
<evidence type="ECO:0000313" key="5">
    <source>
        <dbReference type="Proteomes" id="UP000218323"/>
    </source>
</evidence>
<dbReference type="Gene3D" id="1.10.287.130">
    <property type="match status" value="1"/>
</dbReference>
<proteinExistence type="predicted"/>
<dbReference type="EMBL" id="NWVC01000001">
    <property type="protein sequence ID" value="PCG15792.1"/>
    <property type="molecule type" value="Genomic_DNA"/>
</dbReference>
<dbReference type="InterPro" id="IPR003661">
    <property type="entry name" value="HisK_dim/P_dom"/>
</dbReference>
<gene>
    <name evidence="4" type="ORF">COA07_02105</name>
</gene>
<keyword evidence="5" id="KW-1185">Reference proteome</keyword>
<dbReference type="CDD" id="cd00082">
    <property type="entry name" value="HisKA"/>
    <property type="match status" value="1"/>
</dbReference>
<organism evidence="4 5">
    <name type="scientific">Sphingomonas adhaesiva</name>
    <dbReference type="NCBI Taxonomy" id="28212"/>
    <lineage>
        <taxon>Bacteria</taxon>
        <taxon>Pseudomonadati</taxon>
        <taxon>Pseudomonadota</taxon>
        <taxon>Alphaproteobacteria</taxon>
        <taxon>Sphingomonadales</taxon>
        <taxon>Sphingomonadaceae</taxon>
        <taxon>Sphingomonas</taxon>
    </lineage>
</organism>
<feature type="region of interest" description="Disordered" evidence="3">
    <location>
        <begin position="204"/>
        <end position="225"/>
    </location>
</feature>
<dbReference type="GO" id="GO:0000155">
    <property type="term" value="F:phosphorelay sensor kinase activity"/>
    <property type="evidence" value="ECO:0007669"/>
    <property type="project" value="InterPro"/>
</dbReference>
<evidence type="ECO:0000256" key="1">
    <source>
        <dbReference type="ARBA" id="ARBA00000085"/>
    </source>
</evidence>
<evidence type="ECO:0000256" key="3">
    <source>
        <dbReference type="SAM" id="MobiDB-lite"/>
    </source>
</evidence>
<dbReference type="AlphaFoldDB" id="A0A2A4IDA5"/>
<feature type="region of interest" description="Disordered" evidence="3">
    <location>
        <begin position="324"/>
        <end position="350"/>
    </location>
</feature>
<dbReference type="EC" id="2.7.13.3" evidence="2"/>
<dbReference type="InterPro" id="IPR036097">
    <property type="entry name" value="HisK_dim/P_sf"/>
</dbReference>